<dbReference type="InterPro" id="IPR011008">
    <property type="entry name" value="Dimeric_a/b-barrel"/>
</dbReference>
<keyword evidence="1" id="KW-0805">Transcription regulation</keyword>
<keyword evidence="3" id="KW-0804">Transcription</keyword>
<name>A0A330HAM1_9HYPH</name>
<dbReference type="InterPro" id="IPR036388">
    <property type="entry name" value="WH-like_DNA-bd_sf"/>
</dbReference>
<evidence type="ECO:0000256" key="3">
    <source>
        <dbReference type="ARBA" id="ARBA00023163"/>
    </source>
</evidence>
<accession>A0A330HAM1</accession>
<dbReference type="PROSITE" id="PS50956">
    <property type="entry name" value="HTH_ASNC_2"/>
    <property type="match status" value="1"/>
</dbReference>
<dbReference type="PANTHER" id="PTHR30154:SF34">
    <property type="entry name" value="TRANSCRIPTIONAL REGULATOR AZLB"/>
    <property type="match status" value="1"/>
</dbReference>
<gene>
    <name evidence="5" type="ORF">DPM33_30600</name>
</gene>
<dbReference type="Pfam" id="PF01037">
    <property type="entry name" value="AsnC_trans_reg"/>
    <property type="match status" value="1"/>
</dbReference>
<dbReference type="Proteomes" id="UP000251558">
    <property type="component" value="Unassembled WGS sequence"/>
</dbReference>
<comment type="caution">
    <text evidence="5">The sequence shown here is derived from an EMBL/GenBank/DDBJ whole genome shotgun (WGS) entry which is preliminary data.</text>
</comment>
<dbReference type="InterPro" id="IPR019888">
    <property type="entry name" value="Tscrpt_reg_AsnC-like"/>
</dbReference>
<evidence type="ECO:0000313" key="6">
    <source>
        <dbReference type="Proteomes" id="UP000251558"/>
    </source>
</evidence>
<keyword evidence="6" id="KW-1185">Reference proteome</keyword>
<dbReference type="RefSeq" id="WP_112101081.1">
    <property type="nucleotide sequence ID" value="NZ_QMBP01000021.1"/>
</dbReference>
<dbReference type="PRINTS" id="PR00033">
    <property type="entry name" value="HTHASNC"/>
</dbReference>
<reference evidence="5 6" key="2">
    <citation type="submission" date="2018-07" db="EMBL/GenBank/DDBJ databases">
        <title>Diversity of Mesorhizobium strains in Brazil.</title>
        <authorList>
            <person name="Helene L.C.F."/>
            <person name="Dall'Agnol R."/>
            <person name="Delamuta J.R.M."/>
            <person name="Hungria M."/>
        </authorList>
    </citation>
    <scope>NUCLEOTIDE SEQUENCE [LARGE SCALE GENOMIC DNA]</scope>
    <source>
        <strain evidence="5 6">AC99b</strain>
    </source>
</reference>
<feature type="domain" description="HTH asnC-type" evidence="4">
    <location>
        <begin position="6"/>
        <end position="66"/>
    </location>
</feature>
<reference evidence="6" key="1">
    <citation type="submission" date="2018-06" db="EMBL/GenBank/DDBJ databases">
        <authorList>
            <person name="Helene L.C."/>
            <person name="Dall'Agnol R."/>
            <person name="Delamuta J.R."/>
            <person name="Hungria M."/>
        </authorList>
    </citation>
    <scope>NUCLEOTIDE SEQUENCE [LARGE SCALE GENOMIC DNA]</scope>
    <source>
        <strain evidence="6">AC99b</strain>
    </source>
</reference>
<protein>
    <recommendedName>
        <fullName evidence="4">HTH asnC-type domain-containing protein</fullName>
    </recommendedName>
</protein>
<keyword evidence="2" id="KW-0238">DNA-binding</keyword>
<sequence>MTRKPLDQTEKLIIRLLQDDGRMATAEIARRLNSSEPTIRKKLSQLVQDGRLRIRAAADPVELGYEASAFIGIDVERNAIIKVATVLRQYSFVDSVAVTTGPYDLIVKACFKTLRDLYDFILVELAAVEGIKDSNSLMILQSIKNDGLIGVAGLEDGRVHESQTQGES</sequence>
<dbReference type="GO" id="GO:0005829">
    <property type="term" value="C:cytosol"/>
    <property type="evidence" value="ECO:0007669"/>
    <property type="project" value="TreeGrafter"/>
</dbReference>
<dbReference type="SMART" id="SM00344">
    <property type="entry name" value="HTH_ASNC"/>
    <property type="match status" value="1"/>
</dbReference>
<dbReference type="GO" id="GO:0043565">
    <property type="term" value="F:sequence-specific DNA binding"/>
    <property type="evidence" value="ECO:0007669"/>
    <property type="project" value="InterPro"/>
</dbReference>
<organism evidence="5 6">
    <name type="scientific">Mesorhizobium hawassense</name>
    <dbReference type="NCBI Taxonomy" id="1209954"/>
    <lineage>
        <taxon>Bacteria</taxon>
        <taxon>Pseudomonadati</taxon>
        <taxon>Pseudomonadota</taxon>
        <taxon>Alphaproteobacteria</taxon>
        <taxon>Hyphomicrobiales</taxon>
        <taxon>Phyllobacteriaceae</taxon>
        <taxon>Mesorhizobium</taxon>
    </lineage>
</organism>
<dbReference type="EMBL" id="QMBP01000021">
    <property type="protein sequence ID" value="RAZ84768.1"/>
    <property type="molecule type" value="Genomic_DNA"/>
</dbReference>
<dbReference type="Pfam" id="PF13412">
    <property type="entry name" value="HTH_24"/>
    <property type="match status" value="1"/>
</dbReference>
<evidence type="ECO:0000256" key="1">
    <source>
        <dbReference type="ARBA" id="ARBA00023015"/>
    </source>
</evidence>
<dbReference type="OrthoDB" id="8077056at2"/>
<dbReference type="GO" id="GO:0043200">
    <property type="term" value="P:response to amino acid"/>
    <property type="evidence" value="ECO:0007669"/>
    <property type="project" value="TreeGrafter"/>
</dbReference>
<proteinExistence type="predicted"/>
<dbReference type="InterPro" id="IPR036390">
    <property type="entry name" value="WH_DNA-bd_sf"/>
</dbReference>
<dbReference type="InterPro" id="IPR019887">
    <property type="entry name" value="Tscrpt_reg_AsnC/Lrp_C"/>
</dbReference>
<dbReference type="AlphaFoldDB" id="A0A330HAM1"/>
<evidence type="ECO:0000313" key="5">
    <source>
        <dbReference type="EMBL" id="RAZ84768.1"/>
    </source>
</evidence>
<dbReference type="InterPro" id="IPR000485">
    <property type="entry name" value="AsnC-type_HTH_dom"/>
</dbReference>
<evidence type="ECO:0000259" key="4">
    <source>
        <dbReference type="PROSITE" id="PS50956"/>
    </source>
</evidence>
<dbReference type="Gene3D" id="1.10.10.10">
    <property type="entry name" value="Winged helix-like DNA-binding domain superfamily/Winged helix DNA-binding domain"/>
    <property type="match status" value="1"/>
</dbReference>
<dbReference type="PANTHER" id="PTHR30154">
    <property type="entry name" value="LEUCINE-RESPONSIVE REGULATORY PROTEIN"/>
    <property type="match status" value="1"/>
</dbReference>
<dbReference type="Gene3D" id="3.30.70.920">
    <property type="match status" value="1"/>
</dbReference>
<evidence type="ECO:0000256" key="2">
    <source>
        <dbReference type="ARBA" id="ARBA00023125"/>
    </source>
</evidence>
<dbReference type="SUPFAM" id="SSF46785">
    <property type="entry name" value="Winged helix' DNA-binding domain"/>
    <property type="match status" value="1"/>
</dbReference>
<dbReference type="SUPFAM" id="SSF54909">
    <property type="entry name" value="Dimeric alpha+beta barrel"/>
    <property type="match status" value="1"/>
</dbReference>